<dbReference type="EMBL" id="KV454406">
    <property type="protein sequence ID" value="ODQ68627.1"/>
    <property type="molecule type" value="Genomic_DNA"/>
</dbReference>
<feature type="coiled-coil region" evidence="3">
    <location>
        <begin position="13"/>
        <end position="47"/>
    </location>
</feature>
<dbReference type="GO" id="GO:0051082">
    <property type="term" value="F:unfolded protein binding"/>
    <property type="evidence" value="ECO:0007669"/>
    <property type="project" value="InterPro"/>
</dbReference>
<name>A0A1E3PUV7_9ASCO</name>
<sequence length="119" mass="13534">MAEEKQTPTPQVNKELQVQYDTFKRTLQTLSSKIGELEGEAEEHKLVLSTLTDVPKDRKCFRMVGGVLVEKTVGEVLPTLQTNSEGIKTVLGQLVQEYKKCDDQLREWQTKNKVQIVKS</sequence>
<evidence type="ECO:0000313" key="4">
    <source>
        <dbReference type="EMBL" id="ODQ68627.1"/>
    </source>
</evidence>
<dbReference type="FunFam" id="1.10.287.370:FF:000002">
    <property type="entry name" value="Prefoldin subunit 2"/>
    <property type="match status" value="1"/>
</dbReference>
<proteinExistence type="inferred from homology"/>
<protein>
    <submittedName>
        <fullName evidence="4">Prefoldin beta-like protein</fullName>
    </submittedName>
</protein>
<dbReference type="InterPro" id="IPR009053">
    <property type="entry name" value="Prefoldin"/>
</dbReference>
<dbReference type="SUPFAM" id="SSF46579">
    <property type="entry name" value="Prefoldin"/>
    <property type="match status" value="1"/>
</dbReference>
<gene>
    <name evidence="4" type="ORF">NADFUDRAFT_49266</name>
</gene>
<dbReference type="Pfam" id="PF01920">
    <property type="entry name" value="Prefoldin_2"/>
    <property type="match status" value="1"/>
</dbReference>
<dbReference type="Gene3D" id="1.10.287.370">
    <property type="match status" value="1"/>
</dbReference>
<keyword evidence="5" id="KW-1185">Reference proteome</keyword>
<dbReference type="OrthoDB" id="29646at2759"/>
<reference evidence="4 5" key="1">
    <citation type="journal article" date="2016" name="Proc. Natl. Acad. Sci. U.S.A.">
        <title>Comparative genomics of biotechnologically important yeasts.</title>
        <authorList>
            <person name="Riley R."/>
            <person name="Haridas S."/>
            <person name="Wolfe K.H."/>
            <person name="Lopes M.R."/>
            <person name="Hittinger C.T."/>
            <person name="Goeker M."/>
            <person name="Salamov A.A."/>
            <person name="Wisecaver J.H."/>
            <person name="Long T.M."/>
            <person name="Calvey C.H."/>
            <person name="Aerts A.L."/>
            <person name="Barry K.W."/>
            <person name="Choi C."/>
            <person name="Clum A."/>
            <person name="Coughlan A.Y."/>
            <person name="Deshpande S."/>
            <person name="Douglass A.P."/>
            <person name="Hanson S.J."/>
            <person name="Klenk H.-P."/>
            <person name="LaButti K.M."/>
            <person name="Lapidus A."/>
            <person name="Lindquist E.A."/>
            <person name="Lipzen A.M."/>
            <person name="Meier-Kolthoff J.P."/>
            <person name="Ohm R.A."/>
            <person name="Otillar R.P."/>
            <person name="Pangilinan J.L."/>
            <person name="Peng Y."/>
            <person name="Rokas A."/>
            <person name="Rosa C.A."/>
            <person name="Scheuner C."/>
            <person name="Sibirny A.A."/>
            <person name="Slot J.C."/>
            <person name="Stielow J.B."/>
            <person name="Sun H."/>
            <person name="Kurtzman C.P."/>
            <person name="Blackwell M."/>
            <person name="Grigoriev I.V."/>
            <person name="Jeffries T.W."/>
        </authorList>
    </citation>
    <scope>NUCLEOTIDE SEQUENCE [LARGE SCALE GENOMIC DNA]</scope>
    <source>
        <strain evidence="4 5">DSM 6958</strain>
    </source>
</reference>
<dbReference type="PANTHER" id="PTHR13303">
    <property type="entry name" value="PREFOLDIN SUBUNIT 2"/>
    <property type="match status" value="1"/>
</dbReference>
<comment type="similarity">
    <text evidence="1">Belongs to the prefoldin subunit beta family.</text>
</comment>
<keyword evidence="2" id="KW-0143">Chaperone</keyword>
<dbReference type="GO" id="GO:0016272">
    <property type="term" value="C:prefoldin complex"/>
    <property type="evidence" value="ECO:0007669"/>
    <property type="project" value="InterPro"/>
</dbReference>
<dbReference type="GO" id="GO:0006457">
    <property type="term" value="P:protein folding"/>
    <property type="evidence" value="ECO:0007669"/>
    <property type="project" value="InterPro"/>
</dbReference>
<evidence type="ECO:0000256" key="3">
    <source>
        <dbReference type="SAM" id="Coils"/>
    </source>
</evidence>
<accession>A0A1E3PUV7</accession>
<dbReference type="Proteomes" id="UP000095009">
    <property type="component" value="Unassembled WGS sequence"/>
</dbReference>
<evidence type="ECO:0000256" key="2">
    <source>
        <dbReference type="ARBA" id="ARBA00023186"/>
    </source>
</evidence>
<evidence type="ECO:0000313" key="5">
    <source>
        <dbReference type="Proteomes" id="UP000095009"/>
    </source>
</evidence>
<dbReference type="InterPro" id="IPR002777">
    <property type="entry name" value="PFD_beta-like"/>
</dbReference>
<dbReference type="STRING" id="857566.A0A1E3PUV7"/>
<evidence type="ECO:0000256" key="1">
    <source>
        <dbReference type="ARBA" id="ARBA00008045"/>
    </source>
</evidence>
<organism evidence="4 5">
    <name type="scientific">Nadsonia fulvescens var. elongata DSM 6958</name>
    <dbReference type="NCBI Taxonomy" id="857566"/>
    <lineage>
        <taxon>Eukaryota</taxon>
        <taxon>Fungi</taxon>
        <taxon>Dikarya</taxon>
        <taxon>Ascomycota</taxon>
        <taxon>Saccharomycotina</taxon>
        <taxon>Dipodascomycetes</taxon>
        <taxon>Dipodascales</taxon>
        <taxon>Dipodascales incertae sedis</taxon>
        <taxon>Nadsonia</taxon>
    </lineage>
</organism>
<dbReference type="AlphaFoldDB" id="A0A1E3PUV7"/>
<dbReference type="CDD" id="cd23163">
    <property type="entry name" value="Prefoldin_2"/>
    <property type="match status" value="1"/>
</dbReference>
<keyword evidence="3" id="KW-0175">Coiled coil</keyword>
<dbReference type="InterPro" id="IPR027235">
    <property type="entry name" value="PFD2"/>
</dbReference>